<dbReference type="InterPro" id="IPR036102">
    <property type="entry name" value="OsmC/Ohrsf"/>
</dbReference>
<dbReference type="RefSeq" id="WP_154206272.1">
    <property type="nucleotide sequence ID" value="NZ_WJYN01000002.1"/>
</dbReference>
<dbReference type="EMBL" id="WJYN01000002">
    <property type="protein sequence ID" value="MRS98390.1"/>
    <property type="molecule type" value="Genomic_DNA"/>
</dbReference>
<dbReference type="Proteomes" id="UP000441032">
    <property type="component" value="Unassembled WGS sequence"/>
</dbReference>
<organism evidence="1 2">
    <name type="scientific">Ralstonia pickettii</name>
    <name type="common">Burkholderia pickettii</name>
    <dbReference type="NCBI Taxonomy" id="329"/>
    <lineage>
        <taxon>Bacteria</taxon>
        <taxon>Pseudomonadati</taxon>
        <taxon>Pseudomonadota</taxon>
        <taxon>Betaproteobacteria</taxon>
        <taxon>Burkholderiales</taxon>
        <taxon>Burkholderiaceae</taxon>
        <taxon>Ralstonia</taxon>
    </lineage>
</organism>
<dbReference type="InterPro" id="IPR015946">
    <property type="entry name" value="KH_dom-like_a/b"/>
</dbReference>
<comment type="caution">
    <text evidence="1">The sequence shown here is derived from an EMBL/GenBank/DDBJ whole genome shotgun (WGS) entry which is preliminary data.</text>
</comment>
<reference evidence="1 2" key="1">
    <citation type="submission" date="2019-11" db="EMBL/GenBank/DDBJ databases">
        <title>Phenotypic characterization of an OXA-22 and OXA-60 co-producing Ralstonia pickettii clinical strain.</title>
        <authorList>
            <person name="He F."/>
        </authorList>
    </citation>
    <scope>NUCLEOTIDE SEQUENCE [LARGE SCALE GENOMIC DNA]</scope>
    <source>
        <strain evidence="1 2">PSLESD1</strain>
    </source>
</reference>
<dbReference type="AlphaFoldDB" id="A0A7X2L9Z6"/>
<dbReference type="SUPFAM" id="SSF82784">
    <property type="entry name" value="OsmC-like"/>
    <property type="match status" value="1"/>
</dbReference>
<accession>A0A7X2L9Z6</accession>
<evidence type="ECO:0000313" key="1">
    <source>
        <dbReference type="EMBL" id="MRS98390.1"/>
    </source>
</evidence>
<protein>
    <submittedName>
        <fullName evidence="1">OsmC family peroxiredoxin</fullName>
    </submittedName>
</protein>
<proteinExistence type="predicted"/>
<evidence type="ECO:0000313" key="2">
    <source>
        <dbReference type="Proteomes" id="UP000441032"/>
    </source>
</evidence>
<gene>
    <name evidence="1" type="ORF">GJQ57_06920</name>
</gene>
<name>A0A7X2L9Z6_RALPI</name>
<dbReference type="Pfam" id="PF02566">
    <property type="entry name" value="OsmC"/>
    <property type="match status" value="1"/>
</dbReference>
<dbReference type="PANTHER" id="PTHR39624:SF2">
    <property type="entry name" value="OSMC-LIKE PROTEIN"/>
    <property type="match status" value="1"/>
</dbReference>
<dbReference type="Gene3D" id="3.30.300.20">
    <property type="match status" value="1"/>
</dbReference>
<dbReference type="InterPro" id="IPR003718">
    <property type="entry name" value="OsmC/Ohr_fam"/>
</dbReference>
<sequence length="134" mass="14870">MTIVVSKDTEGLFRHKVTFPEGVTYTDVPKPTGEGSAPDPHAYFDAALASCKALTVTLYARQRKYPLDSIDVAVEHDGTQERQGRYKLRTVLTLHGDLSDEQRADLLRVAGKCPIHQLMTEVEISVDTELAERA</sequence>
<dbReference type="PANTHER" id="PTHR39624">
    <property type="entry name" value="PROTEIN INVOLVED IN RIMO-MEDIATED BETA-METHYLTHIOLATION OF RIBOSOMAL PROTEIN S12 YCAO"/>
    <property type="match status" value="1"/>
</dbReference>